<comment type="caution">
    <text evidence="9">The sequence shown here is derived from an EMBL/GenBank/DDBJ whole genome shotgun (WGS) entry which is preliminary data.</text>
</comment>
<comment type="pathway">
    <text evidence="2">Amino-acid biosynthesis; L-proline biosynthesis; L-glutamate 5-semialdehyde from L-ornithine: step 1/1.</text>
</comment>
<dbReference type="UniPathway" id="UPA00098">
    <property type="reaction ID" value="UER00358"/>
</dbReference>
<keyword evidence="10" id="KW-1185">Reference proteome</keyword>
<comment type="similarity">
    <text evidence="8">Belongs to the class-III pyridoxal-phosphate-dependent aminotransferase family.</text>
</comment>
<keyword evidence="4 9" id="KW-0032">Aminotransferase</keyword>
<dbReference type="PROSITE" id="PS00600">
    <property type="entry name" value="AA_TRANSFER_CLASS_3"/>
    <property type="match status" value="1"/>
</dbReference>
<dbReference type="InterPro" id="IPR015421">
    <property type="entry name" value="PyrdxlP-dep_Trfase_major"/>
</dbReference>
<dbReference type="Pfam" id="PF00202">
    <property type="entry name" value="Aminotran_3"/>
    <property type="match status" value="1"/>
</dbReference>
<dbReference type="STRING" id="1237149.C900_01749"/>
<evidence type="ECO:0000256" key="7">
    <source>
        <dbReference type="ARBA" id="ARBA00030587"/>
    </source>
</evidence>
<name>L8JTS3_9BACT</name>
<keyword evidence="6 8" id="KW-0663">Pyridoxal phosphate</keyword>
<dbReference type="SUPFAM" id="SSF53383">
    <property type="entry name" value="PLP-dependent transferases"/>
    <property type="match status" value="1"/>
</dbReference>
<dbReference type="Gene3D" id="3.40.640.10">
    <property type="entry name" value="Type I PLP-dependent aspartate aminotransferase-like (Major domain)"/>
    <property type="match status" value="1"/>
</dbReference>
<dbReference type="FunFam" id="3.40.640.10:FF:000011">
    <property type="entry name" value="Ornithine aminotransferase"/>
    <property type="match status" value="1"/>
</dbReference>
<dbReference type="GO" id="GO:0010121">
    <property type="term" value="P:L-arginine catabolic process to proline via ornithine"/>
    <property type="evidence" value="ECO:0007669"/>
    <property type="project" value="TreeGrafter"/>
</dbReference>
<proteinExistence type="inferred from homology"/>
<dbReference type="GO" id="GO:0005737">
    <property type="term" value="C:cytoplasm"/>
    <property type="evidence" value="ECO:0007669"/>
    <property type="project" value="TreeGrafter"/>
</dbReference>
<evidence type="ECO:0000313" key="9">
    <source>
        <dbReference type="EMBL" id="ELR72195.1"/>
    </source>
</evidence>
<dbReference type="InterPro" id="IPR010164">
    <property type="entry name" value="Orn_aminotrans"/>
</dbReference>
<sequence length="415" mass="45856">MVTLTNTKLTSQETIQLEDKHGAHNYHPLPVVLAKGEGVFVWDVEGKKYYDFLSAYSAVNQGHCHPKIINTLKEQAETLTLTSRAFYNDVLGTYEKYITEYFGFDKVLPMNTGAEGVETAIKICRKYAYEKKGIPEDEARIIVCENNFHGRTTTIISFSNDENARKNFGPYTPGFIKIPYNDLNALENALQQENIAGFLVEPIQGEAGVYVPDEGYLSKAAALCRQYEAMFIADEIQTGIARTGKLLACDHENIRPDMLILGKAISGGVYPVSAVLADNEIMDVIKPGQHGSTFGGNPLGCKVAIAALDVVKEEKLAENAERLGKIFRERMNTFIQGSSLVKLVRGKGLLNAIVVNDSPESSTAWDLCVALKENGLLAKPTHGNIIRFAPPLVMTEEQLHECCDIIEKTISEFKK</sequence>
<evidence type="ECO:0000256" key="4">
    <source>
        <dbReference type="ARBA" id="ARBA00022576"/>
    </source>
</evidence>
<dbReference type="GO" id="GO:0004587">
    <property type="term" value="F:ornithine aminotransferase activity"/>
    <property type="evidence" value="ECO:0007669"/>
    <property type="project" value="UniProtKB-EC"/>
</dbReference>
<evidence type="ECO:0000256" key="5">
    <source>
        <dbReference type="ARBA" id="ARBA00022679"/>
    </source>
</evidence>
<dbReference type="InterPro" id="IPR005814">
    <property type="entry name" value="Aminotrans_3"/>
</dbReference>
<dbReference type="AlphaFoldDB" id="L8JTS3"/>
<dbReference type="eggNOG" id="COG4992">
    <property type="taxonomic scope" value="Bacteria"/>
</dbReference>
<dbReference type="CDD" id="cd00610">
    <property type="entry name" value="OAT_like"/>
    <property type="match status" value="1"/>
</dbReference>
<dbReference type="FunFam" id="3.90.1150.10:FF:000152">
    <property type="entry name" value="Ornithine aminotransferase"/>
    <property type="match status" value="2"/>
</dbReference>
<dbReference type="GO" id="GO:0030170">
    <property type="term" value="F:pyridoxal phosphate binding"/>
    <property type="evidence" value="ECO:0007669"/>
    <property type="project" value="InterPro"/>
</dbReference>
<evidence type="ECO:0000313" key="10">
    <source>
        <dbReference type="Proteomes" id="UP000011135"/>
    </source>
</evidence>
<accession>L8JTS3</accession>
<comment type="cofactor">
    <cofactor evidence="1">
        <name>pyridoxal 5'-phosphate</name>
        <dbReference type="ChEBI" id="CHEBI:597326"/>
    </cofactor>
</comment>
<dbReference type="InterPro" id="IPR015424">
    <property type="entry name" value="PyrdxlP-dep_Trfase"/>
</dbReference>
<evidence type="ECO:0000256" key="8">
    <source>
        <dbReference type="RuleBase" id="RU003560"/>
    </source>
</evidence>
<dbReference type="GO" id="GO:0055129">
    <property type="term" value="P:L-proline biosynthetic process"/>
    <property type="evidence" value="ECO:0007669"/>
    <property type="project" value="UniProtKB-UniPathway"/>
</dbReference>
<dbReference type="Proteomes" id="UP000011135">
    <property type="component" value="Unassembled WGS sequence"/>
</dbReference>
<evidence type="ECO:0000256" key="1">
    <source>
        <dbReference type="ARBA" id="ARBA00001933"/>
    </source>
</evidence>
<dbReference type="EC" id="2.6.1.13" evidence="3"/>
<dbReference type="PANTHER" id="PTHR11986">
    <property type="entry name" value="AMINOTRANSFERASE CLASS III"/>
    <property type="match status" value="1"/>
</dbReference>
<gene>
    <name evidence="9" type="ORF">C900_01749</name>
</gene>
<evidence type="ECO:0000256" key="2">
    <source>
        <dbReference type="ARBA" id="ARBA00004998"/>
    </source>
</evidence>
<dbReference type="InterPro" id="IPR049704">
    <property type="entry name" value="Aminotrans_3_PPA_site"/>
</dbReference>
<keyword evidence="5 9" id="KW-0808">Transferase</keyword>
<dbReference type="RefSeq" id="WP_009579188.1">
    <property type="nucleotide sequence ID" value="NZ_AMZN01000026.1"/>
</dbReference>
<dbReference type="GO" id="GO:0019544">
    <property type="term" value="P:L-arginine catabolic process to L-glutamate"/>
    <property type="evidence" value="ECO:0007669"/>
    <property type="project" value="TreeGrafter"/>
</dbReference>
<dbReference type="NCBIfam" id="TIGR01885">
    <property type="entry name" value="Orn_aminotrans"/>
    <property type="match status" value="1"/>
</dbReference>
<dbReference type="PANTHER" id="PTHR11986:SF18">
    <property type="entry name" value="ORNITHINE AMINOTRANSFERASE, MITOCHONDRIAL"/>
    <property type="match status" value="1"/>
</dbReference>
<dbReference type="GO" id="GO:0042802">
    <property type="term" value="F:identical protein binding"/>
    <property type="evidence" value="ECO:0007669"/>
    <property type="project" value="TreeGrafter"/>
</dbReference>
<dbReference type="InterPro" id="IPR050103">
    <property type="entry name" value="Class-III_PLP-dep_AT"/>
</dbReference>
<protein>
    <recommendedName>
        <fullName evidence="3">ornithine aminotransferase</fullName>
        <ecNumber evidence="3">2.6.1.13</ecNumber>
    </recommendedName>
    <alternativeName>
        <fullName evidence="7">Ornithine--oxo-acid aminotransferase</fullName>
    </alternativeName>
</protein>
<evidence type="ECO:0000256" key="6">
    <source>
        <dbReference type="ARBA" id="ARBA00022898"/>
    </source>
</evidence>
<dbReference type="PIRSF" id="PIRSF000521">
    <property type="entry name" value="Transaminase_4ab_Lys_Orn"/>
    <property type="match status" value="1"/>
</dbReference>
<dbReference type="EMBL" id="AMZN01000026">
    <property type="protein sequence ID" value="ELR72195.1"/>
    <property type="molecule type" value="Genomic_DNA"/>
</dbReference>
<dbReference type="OrthoDB" id="9807885at2"/>
<organism evidence="9 10">
    <name type="scientific">Fulvivirga imtechensis AK7</name>
    <dbReference type="NCBI Taxonomy" id="1237149"/>
    <lineage>
        <taxon>Bacteria</taxon>
        <taxon>Pseudomonadati</taxon>
        <taxon>Bacteroidota</taxon>
        <taxon>Cytophagia</taxon>
        <taxon>Cytophagales</taxon>
        <taxon>Fulvivirgaceae</taxon>
        <taxon>Fulvivirga</taxon>
    </lineage>
</organism>
<dbReference type="PATRIC" id="fig|1237149.3.peg.1702"/>
<dbReference type="InterPro" id="IPR015422">
    <property type="entry name" value="PyrdxlP-dep_Trfase_small"/>
</dbReference>
<reference evidence="9 10" key="1">
    <citation type="submission" date="2012-12" db="EMBL/GenBank/DDBJ databases">
        <title>Genome assembly of Fulvivirga imtechensis AK7.</title>
        <authorList>
            <person name="Nupur N."/>
            <person name="Khatri I."/>
            <person name="Kumar R."/>
            <person name="Subramanian S."/>
            <person name="Pinnaka A."/>
        </authorList>
    </citation>
    <scope>NUCLEOTIDE SEQUENCE [LARGE SCALE GENOMIC DNA]</scope>
    <source>
        <strain evidence="9 10">AK7</strain>
    </source>
</reference>
<evidence type="ECO:0000256" key="3">
    <source>
        <dbReference type="ARBA" id="ARBA00012924"/>
    </source>
</evidence>
<dbReference type="Gene3D" id="3.90.1150.10">
    <property type="entry name" value="Aspartate Aminotransferase, domain 1"/>
    <property type="match status" value="1"/>
</dbReference>